<dbReference type="InterPro" id="IPR012677">
    <property type="entry name" value="Nucleotide-bd_a/b_plait_sf"/>
</dbReference>
<proteinExistence type="predicted"/>
<dbReference type="OrthoDB" id="7763451at2759"/>
<evidence type="ECO:0000256" key="1">
    <source>
        <dbReference type="PROSITE-ProRule" id="PRU00176"/>
    </source>
</evidence>
<dbReference type="GO" id="GO:0003723">
    <property type="term" value="F:RNA binding"/>
    <property type="evidence" value="ECO:0007669"/>
    <property type="project" value="UniProtKB-UniRule"/>
</dbReference>
<dbReference type="Gene3D" id="3.80.10.10">
    <property type="entry name" value="Ribonuclease Inhibitor"/>
    <property type="match status" value="1"/>
</dbReference>
<evidence type="ECO:0000313" key="3">
    <source>
        <dbReference type="EMBL" id="RIB24936.1"/>
    </source>
</evidence>
<comment type="caution">
    <text evidence="3">The sequence shown here is derived from an EMBL/GenBank/DDBJ whole genome shotgun (WGS) entry which is preliminary data.</text>
</comment>
<dbReference type="SMART" id="SM00360">
    <property type="entry name" value="RRM"/>
    <property type="match status" value="1"/>
</dbReference>
<organism evidence="3 4">
    <name type="scientific">Gigaspora rosea</name>
    <dbReference type="NCBI Taxonomy" id="44941"/>
    <lineage>
        <taxon>Eukaryota</taxon>
        <taxon>Fungi</taxon>
        <taxon>Fungi incertae sedis</taxon>
        <taxon>Mucoromycota</taxon>
        <taxon>Glomeromycotina</taxon>
        <taxon>Glomeromycetes</taxon>
        <taxon>Diversisporales</taxon>
        <taxon>Gigasporaceae</taxon>
        <taxon>Gigaspora</taxon>
    </lineage>
</organism>
<dbReference type="Gene3D" id="3.30.70.330">
    <property type="match status" value="1"/>
</dbReference>
<reference evidence="3 4" key="1">
    <citation type="submission" date="2018-06" db="EMBL/GenBank/DDBJ databases">
        <title>Comparative genomics reveals the genomic features of Rhizophagus irregularis, R. cerebriforme, R. diaphanum and Gigaspora rosea, and their symbiotic lifestyle signature.</title>
        <authorList>
            <person name="Morin E."/>
            <person name="San Clemente H."/>
            <person name="Chen E.C.H."/>
            <person name="De La Providencia I."/>
            <person name="Hainaut M."/>
            <person name="Kuo A."/>
            <person name="Kohler A."/>
            <person name="Murat C."/>
            <person name="Tang N."/>
            <person name="Roy S."/>
            <person name="Loubradou J."/>
            <person name="Henrissat B."/>
            <person name="Grigoriev I.V."/>
            <person name="Corradi N."/>
            <person name="Roux C."/>
            <person name="Martin F.M."/>
        </authorList>
    </citation>
    <scope>NUCLEOTIDE SEQUENCE [LARGE SCALE GENOMIC DNA]</scope>
    <source>
        <strain evidence="3 4">DAOM 194757</strain>
    </source>
</reference>
<dbReference type="Proteomes" id="UP000266673">
    <property type="component" value="Unassembled WGS sequence"/>
</dbReference>
<evidence type="ECO:0000313" key="4">
    <source>
        <dbReference type="Proteomes" id="UP000266673"/>
    </source>
</evidence>
<keyword evidence="1" id="KW-0694">RNA-binding</keyword>
<dbReference type="PANTHER" id="PTHR32343:SF37">
    <property type="entry name" value="BINDING PARTNER OF ACD11 1"/>
    <property type="match status" value="1"/>
</dbReference>
<sequence length="523" mass="60543">MKEIPNECIHAILINLVKDSKSLFSCCLVNRLWCLNAIPILWSNPLQRKVSESLIRTYLSTLSLEEKKHLITFGISLSNLPKPLFEYGAFLKVLDTSSTKNGVEMWLKHEGFIERYNNEMLTLAYDITMESLITMFLRTSRNLEELLINDQHMFPTLTTFLNAMPGITQLKTLQVKFYSCKHSTNTNIMELLNALTPKVCPYLKQLNIKSYLPDDASDTFVNIIKSHKKLEKIELDTCNIDKSVVVYNISNYASEQTVKNFFLVCGHINELELIKNERGDKQIAYITFQRSTAAKTSTVLINAEFIGDPRITVKFAKDTSYIKIFPTLKYLGNSLKELILHYKDFSKISSDDIENISKCKNLIRLSFNYCQNMVLRHCTSLSKNKLNLKKLEIIGLSFDQIVMITLITIWGSTLEVLHLDKLSQEIANTLLIHCSNLKELVIYNFDVNLLKFTYPFLQQSSLKSLYINMNRKFCREYFELVPNLPTTLTFLGLYTDFNDLEFENFSKYCGKFFDVNILNIRRL</sequence>
<dbReference type="Pfam" id="PF00076">
    <property type="entry name" value="RRM_1"/>
    <property type="match status" value="1"/>
</dbReference>
<keyword evidence="4" id="KW-1185">Reference proteome</keyword>
<evidence type="ECO:0000259" key="2">
    <source>
        <dbReference type="PROSITE" id="PS50102"/>
    </source>
</evidence>
<dbReference type="PROSITE" id="PS50102">
    <property type="entry name" value="RRM"/>
    <property type="match status" value="1"/>
</dbReference>
<dbReference type="PANTHER" id="PTHR32343">
    <property type="entry name" value="SERINE/ARGININE-RICH SPLICING FACTOR"/>
    <property type="match status" value="1"/>
</dbReference>
<name>A0A397W0V0_9GLOM</name>
<gene>
    <name evidence="3" type="ORF">C2G38_2167244</name>
</gene>
<dbReference type="SUPFAM" id="SSF54928">
    <property type="entry name" value="RNA-binding domain, RBD"/>
    <property type="match status" value="1"/>
</dbReference>
<dbReference type="SUPFAM" id="SSF52047">
    <property type="entry name" value="RNI-like"/>
    <property type="match status" value="2"/>
</dbReference>
<feature type="domain" description="RRM" evidence="2">
    <location>
        <begin position="242"/>
        <end position="318"/>
    </location>
</feature>
<accession>A0A397W0V0</accession>
<dbReference type="InterPro" id="IPR032675">
    <property type="entry name" value="LRR_dom_sf"/>
</dbReference>
<dbReference type="InterPro" id="IPR000504">
    <property type="entry name" value="RRM_dom"/>
</dbReference>
<dbReference type="AlphaFoldDB" id="A0A397W0V0"/>
<protein>
    <recommendedName>
        <fullName evidence="2">RRM domain-containing protein</fullName>
    </recommendedName>
</protein>
<dbReference type="InterPro" id="IPR035979">
    <property type="entry name" value="RBD_domain_sf"/>
</dbReference>
<dbReference type="STRING" id="44941.A0A397W0V0"/>
<dbReference type="EMBL" id="QKWP01000195">
    <property type="protein sequence ID" value="RIB24936.1"/>
    <property type="molecule type" value="Genomic_DNA"/>
</dbReference>